<feature type="non-terminal residue" evidence="2">
    <location>
        <position position="1"/>
    </location>
</feature>
<dbReference type="Proteomes" id="UP000737018">
    <property type="component" value="Unassembled WGS sequence"/>
</dbReference>
<dbReference type="PANTHER" id="PTHR14490">
    <property type="entry name" value="ZINC FINGER, ZZ TYPE"/>
    <property type="match status" value="1"/>
</dbReference>
<gene>
    <name evidence="2" type="ORF">CMV_026657</name>
</gene>
<evidence type="ECO:0000313" key="2">
    <source>
        <dbReference type="EMBL" id="KAF3947177.1"/>
    </source>
</evidence>
<name>A0A8J4QCQ6_9ROSI</name>
<dbReference type="GO" id="GO:0000447">
    <property type="term" value="P:endonucleolytic cleavage in ITS1 to separate SSU-rRNA from 5.8S rRNA and LSU-rRNA from tricistronic rRNA transcript (SSU-rRNA, 5.8S rRNA, LSU-rRNA)"/>
    <property type="evidence" value="ECO:0007669"/>
    <property type="project" value="TreeGrafter"/>
</dbReference>
<dbReference type="OrthoDB" id="10252032at2759"/>
<proteinExistence type="predicted"/>
<reference evidence="2" key="1">
    <citation type="submission" date="2020-03" db="EMBL/GenBank/DDBJ databases">
        <title>Castanea mollissima Vanexum genome sequencing.</title>
        <authorList>
            <person name="Staton M."/>
        </authorList>
    </citation>
    <scope>NUCLEOTIDE SEQUENCE</scope>
    <source>
        <tissue evidence="2">Leaf</tissue>
    </source>
</reference>
<evidence type="ECO:0000313" key="3">
    <source>
        <dbReference type="Proteomes" id="UP000737018"/>
    </source>
</evidence>
<feature type="region of interest" description="Disordered" evidence="1">
    <location>
        <begin position="57"/>
        <end position="119"/>
    </location>
</feature>
<accession>A0A8J4QCQ6</accession>
<dbReference type="AlphaFoldDB" id="A0A8J4QCQ6"/>
<keyword evidence="3" id="KW-1185">Reference proteome</keyword>
<dbReference type="GO" id="GO:0030686">
    <property type="term" value="C:90S preribosome"/>
    <property type="evidence" value="ECO:0007669"/>
    <property type="project" value="TreeGrafter"/>
</dbReference>
<organism evidence="2 3">
    <name type="scientific">Castanea mollissima</name>
    <name type="common">Chinese chestnut</name>
    <dbReference type="NCBI Taxonomy" id="60419"/>
    <lineage>
        <taxon>Eukaryota</taxon>
        <taxon>Viridiplantae</taxon>
        <taxon>Streptophyta</taxon>
        <taxon>Embryophyta</taxon>
        <taxon>Tracheophyta</taxon>
        <taxon>Spermatophyta</taxon>
        <taxon>Magnoliopsida</taxon>
        <taxon>eudicotyledons</taxon>
        <taxon>Gunneridae</taxon>
        <taxon>Pentapetalae</taxon>
        <taxon>rosids</taxon>
        <taxon>fabids</taxon>
        <taxon>Fagales</taxon>
        <taxon>Fagaceae</taxon>
        <taxon>Castanea</taxon>
    </lineage>
</organism>
<evidence type="ECO:0000256" key="1">
    <source>
        <dbReference type="SAM" id="MobiDB-lite"/>
    </source>
</evidence>
<protein>
    <submittedName>
        <fullName evidence="2">Uncharacterized protein</fullName>
    </submittedName>
</protein>
<dbReference type="EMBL" id="JRKL02008093">
    <property type="protein sequence ID" value="KAF3947177.1"/>
    <property type="molecule type" value="Genomic_DNA"/>
</dbReference>
<comment type="caution">
    <text evidence="2">The sequence shown here is derived from an EMBL/GenBank/DDBJ whole genome shotgun (WGS) entry which is preliminary data.</text>
</comment>
<feature type="compositionally biased region" description="Polar residues" evidence="1">
    <location>
        <begin position="88"/>
        <end position="102"/>
    </location>
</feature>
<dbReference type="PANTHER" id="PTHR14490:SF5">
    <property type="entry name" value="PROTEIN KRI1 HOMOLOG"/>
    <property type="match status" value="1"/>
</dbReference>
<dbReference type="InterPro" id="IPR018034">
    <property type="entry name" value="Kri1"/>
</dbReference>
<dbReference type="GO" id="GO:0005730">
    <property type="term" value="C:nucleolus"/>
    <property type="evidence" value="ECO:0007669"/>
    <property type="project" value="TreeGrafter"/>
</dbReference>
<sequence>MILKKMGLKKLFEGSDSENDDVSKISNIEVDEQYAKRYEHNKKREALERLHELEKKGLIQSSSDSSISESDDDDFINSSKRDREFGPSSVTNDGTLQQSYSPKTIPFESILQHLTSQKH</sequence>